<evidence type="ECO:0000313" key="8">
    <source>
        <dbReference type="EMBL" id="QBH66335.1"/>
    </source>
</evidence>
<reference evidence="4" key="3">
    <citation type="journal article" date="2016" name="Arch. Virol.">
        <title>The comparative analysis of complete genome sequences from two South African betabaculoviruses: Phthorimaea operculella granulovirus and Plutella xylostella granulovirus.</title>
        <authorList>
            <person name="Jukes M.D."/>
            <person name="Motsoeneng B.M."/>
            <person name="Knox C.M."/>
            <person name="Hill M.P."/>
            <person name="Moore S.D."/>
        </authorList>
    </citation>
    <scope>NUCLEOTIDE SEQUENCE</scope>
    <source>
        <strain evidence="4">SA</strain>
    </source>
</reference>
<dbReference type="Pfam" id="PF03258">
    <property type="entry name" value="Baculo_FP"/>
    <property type="match status" value="1"/>
</dbReference>
<evidence type="ECO:0000313" key="4">
    <source>
        <dbReference type="EMBL" id="ANY57499.1"/>
    </source>
</evidence>
<dbReference type="RefSeq" id="NP_663275.1">
    <property type="nucleotide sequence ID" value="NC_004062.1"/>
</dbReference>
<evidence type="ECO:0000313" key="17">
    <source>
        <dbReference type="Proteomes" id="UP000202706"/>
    </source>
</evidence>
<evidence type="ECO:0000313" key="5">
    <source>
        <dbReference type="EMBL" id="QBH65945.1"/>
    </source>
</evidence>
<keyword evidence="17" id="KW-1185">Reference proteome</keyword>
<dbReference type="InterPro" id="IPR057251">
    <property type="entry name" value="FP_C"/>
</dbReference>
<dbReference type="OrthoDB" id="15947at10239"/>
<dbReference type="EMBL" id="MK033575">
    <property type="protein sequence ID" value="QBH67244.1"/>
    <property type="molecule type" value="Genomic_DNA"/>
</dbReference>
<reference evidence="5" key="4">
    <citation type="journal article" date="2019" name="J. Gen. Virol.">
        <title>Elucidating the genetic diversity of Phthorimaea operculella granulovirus (PhopGV).</title>
        <authorList>
            <person name="Larem A."/>
            <person name="Ben-Tiba S."/>
            <person name="Wennmann J.T."/>
            <person name="Gueli Alletti G."/>
            <person name="Jehle J.A."/>
        </authorList>
    </citation>
    <scope>NUCLEOTIDE SEQUENCE</scope>
    <source>
        <strain evidence="5">PhopGV-CR3.1</strain>
        <strain evidence="6">PhopGV-CR5.1</strain>
        <strain evidence="7">PhopGV-GR1.1</strain>
        <strain evidence="8">PhopGV-GR1.2</strain>
        <strain evidence="9">PhopGV-GR2.1</strain>
        <strain evidence="10">PhopGV-IT1.1</strain>
        <strain evidence="11">PhopGV-LS1.1</strain>
        <strain evidence="12">PhopGV-LS1.2</strain>
        <strain evidence="13">PhopGV-LS2.1</strain>
        <strain evidence="14">PhopGV-LS3.1</strain>
        <strain evidence="15">PhopGV-R</strain>
        <strain evidence="16">PhopGV-Ym.1</strain>
    </source>
</reference>
<reference evidence="17" key="1">
    <citation type="journal article" date="2000" name="Virus Genes">
        <title>Comparative analysis of the granulin regions of the Phthorimaea operculella and Spodoptera littoralis granuloviruses.</title>
        <authorList>
            <person name="Taha A."/>
            <person name="Nour-El-Din A."/>
            <person name="Croizier L."/>
            <person name="Ferber M.L."/>
            <person name="Croizier G."/>
        </authorList>
    </citation>
    <scope>NUCLEOTIDE SEQUENCE [LARGE SCALE GENOMIC DNA]</scope>
</reference>
<dbReference type="Pfam" id="PF25298">
    <property type="entry name" value="Baculo_FP_2nd"/>
    <property type="match status" value="1"/>
</dbReference>
<accession>Q8JRU9</accession>
<evidence type="ECO:0000313" key="3">
    <source>
        <dbReference type="EMBL" id="AAM70308.1"/>
    </source>
</evidence>
<feature type="domain" description="FP protein C-terminal" evidence="2">
    <location>
        <begin position="92"/>
        <end position="139"/>
    </location>
</feature>
<evidence type="ECO:0000313" key="12">
    <source>
        <dbReference type="EMBL" id="QBH66855.1"/>
    </source>
</evidence>
<evidence type="ECO:0000313" key="7">
    <source>
        <dbReference type="EMBL" id="QBH66205.1"/>
    </source>
</evidence>
<evidence type="ECO:0000313" key="6">
    <source>
        <dbReference type="EMBL" id="QBH66075.1"/>
    </source>
</evidence>
<evidence type="ECO:0000259" key="2">
    <source>
        <dbReference type="Pfam" id="PF25298"/>
    </source>
</evidence>
<dbReference type="EMBL" id="MK033567">
    <property type="protein sequence ID" value="QBH66205.1"/>
    <property type="molecule type" value="Genomic_DNA"/>
</dbReference>
<dbReference type="KEGG" id="vg:949314"/>
<reference evidence="3" key="2">
    <citation type="submission" date="2002-04" db="EMBL/GenBank/DDBJ databases">
        <title>The complete sequence of the potato tuber moth, Phthorimaea operculella, granulovirus.</title>
        <authorList>
            <person name="Croizier L."/>
            <person name="Taha A."/>
            <person name="Croizier G."/>
            <person name="Lopez Ferber M."/>
        </authorList>
    </citation>
    <scope>NUCLEOTIDE SEQUENCE</scope>
</reference>
<evidence type="ECO:0000313" key="15">
    <source>
        <dbReference type="EMBL" id="QBH67244.1"/>
    </source>
</evidence>
<organism evidence="3 17">
    <name type="scientific">Phthorimaea operculella granulovirus</name>
    <dbReference type="NCBI Taxonomy" id="192584"/>
    <lineage>
        <taxon>Viruses</taxon>
        <taxon>Viruses incertae sedis</taxon>
        <taxon>Naldaviricetes</taxon>
        <taxon>Lefavirales</taxon>
        <taxon>Baculoviridae</taxon>
        <taxon>Betabaculovirus</taxon>
        <taxon>Betabaculovirus phoperculellae</taxon>
    </lineage>
</organism>
<dbReference type="EMBL" id="MK033574">
    <property type="protein sequence ID" value="QBH67114.1"/>
    <property type="molecule type" value="Genomic_DNA"/>
</dbReference>
<dbReference type="GeneID" id="949314"/>
<dbReference type="EMBL" id="KU666536">
    <property type="protein sequence ID" value="ANY57499.1"/>
    <property type="molecule type" value="Genomic_DNA"/>
</dbReference>
<dbReference type="EMBL" id="MK033572">
    <property type="protein sequence ID" value="QBH66855.1"/>
    <property type="molecule type" value="Genomic_DNA"/>
</dbReference>
<dbReference type="Proteomes" id="UP000202706">
    <property type="component" value="Segment"/>
</dbReference>
<dbReference type="EMBL" id="MK033569">
    <property type="protein sequence ID" value="QBH66465.1"/>
    <property type="molecule type" value="Genomic_DNA"/>
</dbReference>
<evidence type="ECO:0000313" key="14">
    <source>
        <dbReference type="EMBL" id="QBH67114.1"/>
    </source>
</evidence>
<evidence type="ECO:0000313" key="11">
    <source>
        <dbReference type="EMBL" id="QBH66725.1"/>
    </source>
</evidence>
<dbReference type="EMBL" id="MK033571">
    <property type="protein sequence ID" value="QBH66725.1"/>
    <property type="molecule type" value="Genomic_DNA"/>
</dbReference>
<name>Q8JRU9_9BBAC</name>
<dbReference type="EMBL" id="MK033566">
    <property type="protein sequence ID" value="QBH66075.1"/>
    <property type="molecule type" value="Genomic_DNA"/>
</dbReference>
<dbReference type="EMBL" id="MK033576">
    <property type="protein sequence ID" value="QBH67374.1"/>
    <property type="molecule type" value="Genomic_DNA"/>
</dbReference>
<gene>
    <name evidence="3" type="primary">PhopGV110</name>
    <name evidence="4" type="synonym">fp</name>
    <name evidence="4" type="ORF">PhopGVgp110</name>
</gene>
<dbReference type="EMBL" id="AF499596">
    <property type="protein sequence ID" value="AAM70308.1"/>
    <property type="molecule type" value="Genomic_DNA"/>
</dbReference>
<feature type="domain" description="FP protein N-terminal" evidence="1">
    <location>
        <begin position="3"/>
        <end position="88"/>
    </location>
</feature>
<proteinExistence type="predicted"/>
<evidence type="ECO:0000313" key="10">
    <source>
        <dbReference type="EMBL" id="QBH66595.1"/>
    </source>
</evidence>
<dbReference type="EMBL" id="MK033573">
    <property type="protein sequence ID" value="QBH66985.1"/>
    <property type="molecule type" value="Genomic_DNA"/>
</dbReference>
<evidence type="ECO:0000313" key="13">
    <source>
        <dbReference type="EMBL" id="QBH66985.1"/>
    </source>
</evidence>
<dbReference type="InterPro" id="IPR004941">
    <property type="entry name" value="FP_N"/>
</dbReference>
<protein>
    <submittedName>
        <fullName evidence="3">Few polyhedra</fullName>
    </submittedName>
</protein>
<dbReference type="EMBL" id="MK033570">
    <property type="protein sequence ID" value="QBH66595.1"/>
    <property type="molecule type" value="Genomic_DNA"/>
</dbReference>
<dbReference type="EMBL" id="MK033568">
    <property type="protein sequence ID" value="QBH66335.1"/>
    <property type="molecule type" value="Genomic_DNA"/>
</dbReference>
<dbReference type="EMBL" id="MK033565">
    <property type="protein sequence ID" value="QBH65945.1"/>
    <property type="molecule type" value="Genomic_DNA"/>
</dbReference>
<evidence type="ECO:0000313" key="9">
    <source>
        <dbReference type="EMBL" id="QBH66465.1"/>
    </source>
</evidence>
<sequence length="151" mass="17884">MVDECVEVFGAGEWNDYDVCLKRLCSVLELDYGDIEHYTVRKNGLLVKLVNDRAVNEWERKSREKRIRLSHLIEENIHESDTKIKVFAAAPTKYKLLLHMVRKSLSDFKYIWIGKRGVMARHRSRSQIHVIKCDDDINYVRDMYKVTDKSH</sequence>
<evidence type="ECO:0000259" key="1">
    <source>
        <dbReference type="Pfam" id="PF03258"/>
    </source>
</evidence>
<evidence type="ECO:0000313" key="16">
    <source>
        <dbReference type="EMBL" id="QBH67374.1"/>
    </source>
</evidence>